<organism evidence="8 9">
    <name type="scientific">Desulfosporosinus metallidurans</name>
    <dbReference type="NCBI Taxonomy" id="1888891"/>
    <lineage>
        <taxon>Bacteria</taxon>
        <taxon>Bacillati</taxon>
        <taxon>Bacillota</taxon>
        <taxon>Clostridia</taxon>
        <taxon>Eubacteriales</taxon>
        <taxon>Desulfitobacteriaceae</taxon>
        <taxon>Desulfosporosinus</taxon>
    </lineage>
</organism>
<dbReference type="Pfam" id="PF04024">
    <property type="entry name" value="PspC"/>
    <property type="match status" value="1"/>
</dbReference>
<evidence type="ECO:0000256" key="2">
    <source>
        <dbReference type="ARBA" id="ARBA00022475"/>
    </source>
</evidence>
<feature type="domain" description="Phage shock protein PspC N-terminal" evidence="7">
    <location>
        <begin position="3"/>
        <end position="59"/>
    </location>
</feature>
<sequence length="62" mass="6790">MKKRLYRSSQDKQVGGVCGGLAEYLNLDPSLVRIATILLIFVAGTGFLAYLVAWFVVPLDSD</sequence>
<name>A0A1Q8QPW7_9FIRM</name>
<feature type="transmembrane region" description="Helical" evidence="6">
    <location>
        <begin position="34"/>
        <end position="57"/>
    </location>
</feature>
<dbReference type="STRING" id="1888891.DSOL_3561"/>
<dbReference type="Proteomes" id="UP000186102">
    <property type="component" value="Unassembled WGS sequence"/>
</dbReference>
<dbReference type="EMBL" id="MLBF01000033">
    <property type="protein sequence ID" value="OLN29385.1"/>
    <property type="molecule type" value="Genomic_DNA"/>
</dbReference>
<keyword evidence="3 6" id="KW-0812">Transmembrane</keyword>
<keyword evidence="2" id="KW-1003">Cell membrane</keyword>
<evidence type="ECO:0000313" key="9">
    <source>
        <dbReference type="Proteomes" id="UP000186102"/>
    </source>
</evidence>
<protein>
    <submittedName>
        <fullName evidence="8">Stress-responsive transcriptional regulator</fullName>
    </submittedName>
</protein>
<reference evidence="8 9" key="1">
    <citation type="submission" date="2016-09" db="EMBL/GenBank/DDBJ databases">
        <title>Complete genome of Desulfosporosinus sp. OL.</title>
        <authorList>
            <person name="Mardanov A."/>
            <person name="Beletsky A."/>
            <person name="Panova A."/>
            <person name="Karnachuk O."/>
            <person name="Ravin N."/>
        </authorList>
    </citation>
    <scope>NUCLEOTIDE SEQUENCE [LARGE SCALE GENOMIC DNA]</scope>
    <source>
        <strain evidence="8 9">OL</strain>
    </source>
</reference>
<comment type="caution">
    <text evidence="8">The sequence shown here is derived from an EMBL/GenBank/DDBJ whole genome shotgun (WGS) entry which is preliminary data.</text>
</comment>
<dbReference type="GO" id="GO:0005886">
    <property type="term" value="C:plasma membrane"/>
    <property type="evidence" value="ECO:0007669"/>
    <property type="project" value="UniProtKB-SubCell"/>
</dbReference>
<dbReference type="PANTHER" id="PTHR33885">
    <property type="entry name" value="PHAGE SHOCK PROTEIN C"/>
    <property type="match status" value="1"/>
</dbReference>
<accession>A0A1Q8QPW7</accession>
<proteinExistence type="predicted"/>
<evidence type="ECO:0000256" key="3">
    <source>
        <dbReference type="ARBA" id="ARBA00022692"/>
    </source>
</evidence>
<dbReference type="OrthoDB" id="9815286at2"/>
<keyword evidence="4 6" id="KW-1133">Transmembrane helix</keyword>
<keyword evidence="9" id="KW-1185">Reference proteome</keyword>
<evidence type="ECO:0000259" key="7">
    <source>
        <dbReference type="Pfam" id="PF04024"/>
    </source>
</evidence>
<comment type="subcellular location">
    <subcellularLocation>
        <location evidence="1">Cell membrane</location>
        <topology evidence="1">Single-pass membrane protein</topology>
    </subcellularLocation>
</comment>
<dbReference type="PANTHER" id="PTHR33885:SF3">
    <property type="entry name" value="PHAGE SHOCK PROTEIN C"/>
    <property type="match status" value="1"/>
</dbReference>
<dbReference type="AlphaFoldDB" id="A0A1Q8QPW7"/>
<dbReference type="InterPro" id="IPR052027">
    <property type="entry name" value="PspC"/>
</dbReference>
<evidence type="ECO:0000256" key="6">
    <source>
        <dbReference type="SAM" id="Phobius"/>
    </source>
</evidence>
<dbReference type="RefSeq" id="WP_075366027.1">
    <property type="nucleotide sequence ID" value="NZ_MLBF01000033.1"/>
</dbReference>
<gene>
    <name evidence="8" type="ORF">DSOL_3561</name>
</gene>
<dbReference type="InterPro" id="IPR007168">
    <property type="entry name" value="Phageshock_PspC_N"/>
</dbReference>
<evidence type="ECO:0000256" key="5">
    <source>
        <dbReference type="ARBA" id="ARBA00023136"/>
    </source>
</evidence>
<evidence type="ECO:0000256" key="4">
    <source>
        <dbReference type="ARBA" id="ARBA00022989"/>
    </source>
</evidence>
<evidence type="ECO:0000313" key="8">
    <source>
        <dbReference type="EMBL" id="OLN29385.1"/>
    </source>
</evidence>
<keyword evidence="5 6" id="KW-0472">Membrane</keyword>
<evidence type="ECO:0000256" key="1">
    <source>
        <dbReference type="ARBA" id="ARBA00004162"/>
    </source>
</evidence>